<evidence type="ECO:0000313" key="2">
    <source>
        <dbReference type="EMBL" id="MEF3079983.1"/>
    </source>
</evidence>
<name>A0ABU7W7Z3_9FLAO</name>
<organism evidence="2 3">
    <name type="scientific">Winogradskyella poriferorum</name>
    <dbReference type="NCBI Taxonomy" id="307627"/>
    <lineage>
        <taxon>Bacteria</taxon>
        <taxon>Pseudomonadati</taxon>
        <taxon>Bacteroidota</taxon>
        <taxon>Flavobacteriia</taxon>
        <taxon>Flavobacteriales</taxon>
        <taxon>Flavobacteriaceae</taxon>
        <taxon>Winogradskyella</taxon>
    </lineage>
</organism>
<dbReference type="CDD" id="cd20292">
    <property type="entry name" value="cupin_QdtA-like"/>
    <property type="match status" value="1"/>
</dbReference>
<dbReference type="RefSeq" id="WP_331810711.1">
    <property type="nucleotide sequence ID" value="NZ_JAZHOU010000005.1"/>
</dbReference>
<comment type="caution">
    <text evidence="2">The sequence shown here is derived from an EMBL/GenBank/DDBJ whole genome shotgun (WGS) entry which is preliminary data.</text>
</comment>
<sequence length="147" mass="16789">MASDFKLKNNHSMSNVKHIKFIEIPKVHDERGSLAVIEKDVLPFEIKRVYYLFDVPSSSYRGGHAHKEQESIIIALSGSFEVIVDDGFSRERIMLNKPTQGLFISTNVWREIDNFSSGAVCLVLASTTYNEAEYIRDYQDFKNHVTG</sequence>
<accession>A0ABU7W7Z3</accession>
<reference evidence="2 3" key="1">
    <citation type="submission" date="2024-02" db="EMBL/GenBank/DDBJ databases">
        <title>Winogradskyella poriferorum JCM 12885.</title>
        <authorList>
            <person name="Zhang D.-F."/>
            <person name="Fu Z.-Y."/>
        </authorList>
    </citation>
    <scope>NUCLEOTIDE SEQUENCE [LARGE SCALE GENOMIC DNA]</scope>
    <source>
        <strain evidence="2 3">JCM 12885</strain>
    </source>
</reference>
<proteinExistence type="predicted"/>
<evidence type="ECO:0000259" key="1">
    <source>
        <dbReference type="Pfam" id="PF05523"/>
    </source>
</evidence>
<dbReference type="InterPro" id="IPR014710">
    <property type="entry name" value="RmlC-like_jellyroll"/>
</dbReference>
<gene>
    <name evidence="2" type="ORF">V1468_13290</name>
</gene>
<dbReference type="Gene3D" id="2.60.120.10">
    <property type="entry name" value="Jelly Rolls"/>
    <property type="match status" value="1"/>
</dbReference>
<dbReference type="SUPFAM" id="SSF51182">
    <property type="entry name" value="RmlC-like cupins"/>
    <property type="match status" value="1"/>
</dbReference>
<keyword evidence="3" id="KW-1185">Reference proteome</keyword>
<feature type="domain" description="Sugar 3,4-ketoisomerase QdtA cupin" evidence="1">
    <location>
        <begin position="18"/>
        <end position="145"/>
    </location>
</feature>
<dbReference type="InterPro" id="IPR008894">
    <property type="entry name" value="QdtA_cupin_dom"/>
</dbReference>
<dbReference type="InterPro" id="IPR011051">
    <property type="entry name" value="RmlC_Cupin_sf"/>
</dbReference>
<dbReference type="Pfam" id="PF05523">
    <property type="entry name" value="FdtA"/>
    <property type="match status" value="1"/>
</dbReference>
<evidence type="ECO:0000313" key="3">
    <source>
        <dbReference type="Proteomes" id="UP001356704"/>
    </source>
</evidence>
<dbReference type="Proteomes" id="UP001356704">
    <property type="component" value="Unassembled WGS sequence"/>
</dbReference>
<dbReference type="EMBL" id="JAZHOU010000005">
    <property type="protein sequence ID" value="MEF3079983.1"/>
    <property type="molecule type" value="Genomic_DNA"/>
</dbReference>
<protein>
    <submittedName>
        <fullName evidence="2">FdtA/QdtA family cupin domain-containing protein</fullName>
    </submittedName>
</protein>